<dbReference type="Ensembl" id="ENSXCOT00000021504.1">
    <property type="protein sequence ID" value="ENSXCOP00000021244.1"/>
    <property type="gene ID" value="ENSXCOG00000015899.1"/>
</dbReference>
<proteinExistence type="predicted"/>
<dbReference type="Proteomes" id="UP000261380">
    <property type="component" value="Unplaced"/>
</dbReference>
<reference evidence="1" key="2">
    <citation type="submission" date="2025-09" db="UniProtKB">
        <authorList>
            <consortium name="Ensembl"/>
        </authorList>
    </citation>
    <scope>IDENTIFICATION</scope>
</reference>
<dbReference type="AlphaFoldDB" id="A0A3B5MP37"/>
<evidence type="ECO:0000313" key="2">
    <source>
        <dbReference type="Proteomes" id="UP000261380"/>
    </source>
</evidence>
<keyword evidence="2" id="KW-1185">Reference proteome</keyword>
<protein>
    <submittedName>
        <fullName evidence="1">Uncharacterized protein</fullName>
    </submittedName>
</protein>
<reference evidence="1" key="1">
    <citation type="submission" date="2025-08" db="UniProtKB">
        <authorList>
            <consortium name="Ensembl"/>
        </authorList>
    </citation>
    <scope>IDENTIFICATION</scope>
</reference>
<evidence type="ECO:0000313" key="1">
    <source>
        <dbReference type="Ensembl" id="ENSXCOP00000021244.1"/>
    </source>
</evidence>
<organism evidence="1 2">
    <name type="scientific">Xiphophorus couchianus</name>
    <name type="common">Monterrey platyfish</name>
    <dbReference type="NCBI Taxonomy" id="32473"/>
    <lineage>
        <taxon>Eukaryota</taxon>
        <taxon>Metazoa</taxon>
        <taxon>Chordata</taxon>
        <taxon>Craniata</taxon>
        <taxon>Vertebrata</taxon>
        <taxon>Euteleostomi</taxon>
        <taxon>Actinopterygii</taxon>
        <taxon>Neopterygii</taxon>
        <taxon>Teleostei</taxon>
        <taxon>Neoteleostei</taxon>
        <taxon>Acanthomorphata</taxon>
        <taxon>Ovalentaria</taxon>
        <taxon>Atherinomorphae</taxon>
        <taxon>Cyprinodontiformes</taxon>
        <taxon>Poeciliidae</taxon>
        <taxon>Poeciliinae</taxon>
        <taxon>Xiphophorus</taxon>
    </lineage>
</organism>
<accession>A0A3B5MP37</accession>
<name>A0A3B5MP37_9TELE</name>
<sequence>NGSNGSLSSNAHPGGMNAANRKLNFLTNLNNQLNLSALFCNYLSQHHHKALWMSLKVLHLALSSNGGLPKIVVVALSPTTLWSASKLDETAGKSWVRLVRSPSTGTQM</sequence>